<comment type="caution">
    <text evidence="8">The sequence shown here is derived from an EMBL/GenBank/DDBJ whole genome shotgun (WGS) entry which is preliminary data.</text>
</comment>
<reference evidence="8 9" key="1">
    <citation type="submission" date="2024-02" db="EMBL/GenBank/DDBJ databases">
        <title>Chromosome-level genome assembly of the Eurasian Minnow (Phoxinus phoxinus).</title>
        <authorList>
            <person name="Oriowo T.O."/>
            <person name="Martin S."/>
            <person name="Stange M."/>
            <person name="Chrysostomakis Y."/>
            <person name="Brown T."/>
            <person name="Winkler S."/>
            <person name="Kukowka S."/>
            <person name="Myers E.W."/>
            <person name="Bohne A."/>
        </authorList>
    </citation>
    <scope>NUCLEOTIDE SEQUENCE [LARGE SCALE GENOMIC DNA]</scope>
    <source>
        <strain evidence="8">ZFMK-TIS-60720</strain>
        <tissue evidence="8">Whole Organism</tissue>
    </source>
</reference>
<dbReference type="Proteomes" id="UP001364617">
    <property type="component" value="Unassembled WGS sequence"/>
</dbReference>
<sequence>MSNQGAKMPRSDQWTSSSGNPNVRRRPAQNSLAPFDNDHPQCTINPAPSELRLVLLGKTGAGKSATGNTILGKKCFDDGLSMGSVTKECKRERATVEERELVLIDTPGFFDTDLTDDELQEEVIRCLALCSPGPHAFLLVVPIERFTDEQQRTVEMILEMFHEDVTHHTILVFSHADKLRGESIDSFVLRQNKKVQELVERFGRRFVAFNNTNPTNPDQVSRLLQRVDEILALNHNCHFNSQIMEVMTEAQKIIDSKLQADRAERMKKIEKEVRKMADDQLRSFIAFVKEERDDAERRKKRIRNRIKQIETDIKKEEQNARAIPARLKRFRASLQREQEDIRRFQEREMEDEMERLGRVDKEMRELDIWAEEEEERRVKEEVQNFEHFTKHNMKLLIMLCMFMLGAGAAYAPALLAFLFPAAPAVQAGLSGQILATLLGAGATEGGSFFGTVAVVAVRSASLKLAAMAQCCVQ</sequence>
<dbReference type="Pfam" id="PF04548">
    <property type="entry name" value="AIG1"/>
    <property type="match status" value="1"/>
</dbReference>
<comment type="similarity">
    <text evidence="1">Belongs to the TRAFAC class TrmE-Era-EngA-EngB-Septin-like GTPase superfamily. AIG1/Toc34/Toc159-like paraseptin GTPase family. IAN subfamily.</text>
</comment>
<evidence type="ECO:0000313" key="9">
    <source>
        <dbReference type="Proteomes" id="UP001364617"/>
    </source>
</evidence>
<dbReference type="GO" id="GO:0005525">
    <property type="term" value="F:GTP binding"/>
    <property type="evidence" value="ECO:0007669"/>
    <property type="project" value="UniProtKB-KW"/>
</dbReference>
<gene>
    <name evidence="8" type="ORF">R3I93_007769</name>
</gene>
<keyword evidence="3" id="KW-0342">GTP-binding</keyword>
<evidence type="ECO:0000256" key="1">
    <source>
        <dbReference type="ARBA" id="ARBA00008535"/>
    </source>
</evidence>
<dbReference type="CDD" id="cd01852">
    <property type="entry name" value="AIG1"/>
    <property type="match status" value="1"/>
</dbReference>
<dbReference type="PANTHER" id="PTHR10903">
    <property type="entry name" value="GTPASE, IMAP FAMILY MEMBER-RELATED"/>
    <property type="match status" value="1"/>
</dbReference>
<organism evidence="8 9">
    <name type="scientific">Phoxinus phoxinus</name>
    <name type="common">Eurasian minnow</name>
    <dbReference type="NCBI Taxonomy" id="58324"/>
    <lineage>
        <taxon>Eukaryota</taxon>
        <taxon>Metazoa</taxon>
        <taxon>Chordata</taxon>
        <taxon>Craniata</taxon>
        <taxon>Vertebrata</taxon>
        <taxon>Euteleostomi</taxon>
        <taxon>Actinopterygii</taxon>
        <taxon>Neopterygii</taxon>
        <taxon>Teleostei</taxon>
        <taxon>Ostariophysi</taxon>
        <taxon>Cypriniformes</taxon>
        <taxon>Leuciscidae</taxon>
        <taxon>Phoxininae</taxon>
        <taxon>Phoxinus</taxon>
    </lineage>
</organism>
<feature type="transmembrane region" description="Helical" evidence="6">
    <location>
        <begin position="395"/>
        <end position="421"/>
    </location>
</feature>
<dbReference type="InterPro" id="IPR006703">
    <property type="entry name" value="G_AIG1"/>
</dbReference>
<evidence type="ECO:0000256" key="5">
    <source>
        <dbReference type="SAM" id="MobiDB-lite"/>
    </source>
</evidence>
<dbReference type="SUPFAM" id="SSF52540">
    <property type="entry name" value="P-loop containing nucleoside triphosphate hydrolases"/>
    <property type="match status" value="1"/>
</dbReference>
<keyword evidence="6" id="KW-0812">Transmembrane</keyword>
<evidence type="ECO:0000256" key="3">
    <source>
        <dbReference type="ARBA" id="ARBA00023134"/>
    </source>
</evidence>
<keyword evidence="6" id="KW-1133">Transmembrane helix</keyword>
<dbReference type="PROSITE" id="PS51720">
    <property type="entry name" value="G_AIG1"/>
    <property type="match status" value="1"/>
</dbReference>
<dbReference type="InterPro" id="IPR045058">
    <property type="entry name" value="GIMA/IAN/Toc"/>
</dbReference>
<keyword evidence="9" id="KW-1185">Reference proteome</keyword>
<dbReference type="Gene3D" id="3.40.50.300">
    <property type="entry name" value="P-loop containing nucleotide triphosphate hydrolases"/>
    <property type="match status" value="1"/>
</dbReference>
<feature type="region of interest" description="Disordered" evidence="5">
    <location>
        <begin position="1"/>
        <end position="43"/>
    </location>
</feature>
<evidence type="ECO:0000256" key="2">
    <source>
        <dbReference type="ARBA" id="ARBA00022741"/>
    </source>
</evidence>
<evidence type="ECO:0000256" key="6">
    <source>
        <dbReference type="SAM" id="Phobius"/>
    </source>
</evidence>
<accession>A0AAN9H8M0</accession>
<name>A0AAN9H8M0_9TELE</name>
<proteinExistence type="inferred from homology"/>
<keyword evidence="2" id="KW-0547">Nucleotide-binding</keyword>
<dbReference type="InterPro" id="IPR027417">
    <property type="entry name" value="P-loop_NTPase"/>
</dbReference>
<dbReference type="EMBL" id="JAYKXH010000007">
    <property type="protein sequence ID" value="KAK7163797.1"/>
    <property type="molecule type" value="Genomic_DNA"/>
</dbReference>
<feature type="compositionally biased region" description="Polar residues" evidence="5">
    <location>
        <begin position="12"/>
        <end position="21"/>
    </location>
</feature>
<dbReference type="FunFam" id="3.40.50.300:FF:002274">
    <property type="entry name" value="Si:dkeyp-69e1.8"/>
    <property type="match status" value="1"/>
</dbReference>
<evidence type="ECO:0000313" key="8">
    <source>
        <dbReference type="EMBL" id="KAK7163797.1"/>
    </source>
</evidence>
<feature type="domain" description="AIG1-type G" evidence="7">
    <location>
        <begin position="48"/>
        <end position="248"/>
    </location>
</feature>
<evidence type="ECO:0000259" key="7">
    <source>
        <dbReference type="PROSITE" id="PS51720"/>
    </source>
</evidence>
<feature type="coiled-coil region" evidence="4">
    <location>
        <begin position="285"/>
        <end position="354"/>
    </location>
</feature>
<feature type="transmembrane region" description="Helical" evidence="6">
    <location>
        <begin position="433"/>
        <end position="457"/>
    </location>
</feature>
<evidence type="ECO:0000256" key="4">
    <source>
        <dbReference type="SAM" id="Coils"/>
    </source>
</evidence>
<keyword evidence="4" id="KW-0175">Coiled coil</keyword>
<dbReference type="PANTHER" id="PTHR10903:SF182">
    <property type="entry name" value="GTPASE IMAP FAMILY MEMBER 4"/>
    <property type="match status" value="1"/>
</dbReference>
<protein>
    <recommendedName>
        <fullName evidence="7">AIG1-type G domain-containing protein</fullName>
    </recommendedName>
</protein>
<keyword evidence="6" id="KW-0472">Membrane</keyword>
<dbReference type="AlphaFoldDB" id="A0AAN9H8M0"/>